<dbReference type="PANTHER" id="PTHR43423">
    <property type="entry name" value="ABC TRANSPORTER I FAMILY MEMBER 17"/>
    <property type="match status" value="1"/>
</dbReference>
<dbReference type="GO" id="GO:0016887">
    <property type="term" value="F:ATP hydrolysis activity"/>
    <property type="evidence" value="ECO:0007669"/>
    <property type="project" value="InterPro"/>
</dbReference>
<dbReference type="GO" id="GO:0005524">
    <property type="term" value="F:ATP binding"/>
    <property type="evidence" value="ECO:0007669"/>
    <property type="project" value="UniProtKB-KW"/>
</dbReference>
<keyword evidence="3" id="KW-0067">ATP-binding</keyword>
<dbReference type="InterPro" id="IPR003593">
    <property type="entry name" value="AAA+_ATPase"/>
</dbReference>
<dbReference type="PATRIC" id="fig|1126833.4.peg.2045"/>
<reference evidence="6" key="2">
    <citation type="submission" date="2015-03" db="EMBL/GenBank/DDBJ databases">
        <title>Genome sequence of Paenibacillus beijingensis strain DSM 24997T.</title>
        <authorList>
            <person name="Kwak Y."/>
            <person name="Shin J.-H."/>
        </authorList>
    </citation>
    <scope>NUCLEOTIDE SEQUENCE [LARGE SCALE GENOMIC DNA]</scope>
    <source>
        <strain evidence="6">DSM 24997</strain>
    </source>
</reference>
<evidence type="ECO:0000256" key="2">
    <source>
        <dbReference type="ARBA" id="ARBA00022741"/>
    </source>
</evidence>
<dbReference type="Proteomes" id="UP000032633">
    <property type="component" value="Chromosome"/>
</dbReference>
<dbReference type="STRING" id="1126833.VN24_09245"/>
<gene>
    <name evidence="5" type="ORF">VN24_09245</name>
</gene>
<dbReference type="InterPro" id="IPR027417">
    <property type="entry name" value="P-loop_NTPase"/>
</dbReference>
<dbReference type="PANTHER" id="PTHR43423:SF1">
    <property type="entry name" value="ABC TRANSPORTER I FAMILY MEMBER 17"/>
    <property type="match status" value="1"/>
</dbReference>
<dbReference type="PROSITE" id="PS00211">
    <property type="entry name" value="ABC_TRANSPORTER_1"/>
    <property type="match status" value="1"/>
</dbReference>
<keyword evidence="2" id="KW-0547">Nucleotide-binding</keyword>
<dbReference type="PROSITE" id="PS50893">
    <property type="entry name" value="ABC_TRANSPORTER_2"/>
    <property type="match status" value="1"/>
</dbReference>
<dbReference type="Gene3D" id="3.40.50.300">
    <property type="entry name" value="P-loop containing nucleotide triphosphate hydrolases"/>
    <property type="match status" value="1"/>
</dbReference>
<dbReference type="SUPFAM" id="SSF52540">
    <property type="entry name" value="P-loop containing nucleoside triphosphate hydrolases"/>
    <property type="match status" value="1"/>
</dbReference>
<dbReference type="InterPro" id="IPR003439">
    <property type="entry name" value="ABC_transporter-like_ATP-bd"/>
</dbReference>
<protein>
    <submittedName>
        <fullName evidence="5">ABC transporter</fullName>
    </submittedName>
</protein>
<proteinExistence type="predicted"/>
<evidence type="ECO:0000313" key="5">
    <source>
        <dbReference type="EMBL" id="AJY74734.1"/>
    </source>
</evidence>
<dbReference type="SMART" id="SM00382">
    <property type="entry name" value="AAA"/>
    <property type="match status" value="1"/>
</dbReference>
<accession>A0A0D5NH77</accession>
<dbReference type="AlphaFoldDB" id="A0A0D5NH77"/>
<evidence type="ECO:0000256" key="3">
    <source>
        <dbReference type="ARBA" id="ARBA00022840"/>
    </source>
</evidence>
<keyword evidence="1" id="KW-0813">Transport</keyword>
<reference evidence="5 6" key="1">
    <citation type="journal article" date="2015" name="J. Biotechnol.">
        <title>Complete genome sequence of Paenibacillus beijingensis 7188(T) (=DSM 24997(T)), a novel rhizobacterium from jujube garden soil.</title>
        <authorList>
            <person name="Kwak Y."/>
            <person name="Shin J.H."/>
        </authorList>
    </citation>
    <scope>NUCLEOTIDE SEQUENCE [LARGE SCALE GENOMIC DNA]</scope>
    <source>
        <strain evidence="5 6">DSM 24997</strain>
    </source>
</reference>
<organism evidence="5 6">
    <name type="scientific">Paenibacillus beijingensis</name>
    <dbReference type="NCBI Taxonomy" id="1126833"/>
    <lineage>
        <taxon>Bacteria</taxon>
        <taxon>Bacillati</taxon>
        <taxon>Bacillota</taxon>
        <taxon>Bacilli</taxon>
        <taxon>Bacillales</taxon>
        <taxon>Paenibacillaceae</taxon>
        <taxon>Paenibacillus</taxon>
    </lineage>
</organism>
<dbReference type="InterPro" id="IPR017871">
    <property type="entry name" value="ABC_transporter-like_CS"/>
</dbReference>
<dbReference type="Pfam" id="PF00005">
    <property type="entry name" value="ABC_tran"/>
    <property type="match status" value="1"/>
</dbReference>
<dbReference type="RefSeq" id="WP_045670167.1">
    <property type="nucleotide sequence ID" value="NZ_CP011058.1"/>
</dbReference>
<dbReference type="KEGG" id="pbj:VN24_09245"/>
<evidence type="ECO:0000256" key="1">
    <source>
        <dbReference type="ARBA" id="ARBA00022448"/>
    </source>
</evidence>
<dbReference type="HOGENOM" id="CLU_000604_1_22_9"/>
<feature type="domain" description="ABC transporter" evidence="4">
    <location>
        <begin position="5"/>
        <end position="238"/>
    </location>
</feature>
<dbReference type="EMBL" id="CP011058">
    <property type="protein sequence ID" value="AJY74734.1"/>
    <property type="molecule type" value="Genomic_DNA"/>
</dbReference>
<name>A0A0D5NH77_9BACL</name>
<dbReference type="OrthoDB" id="9785080at2"/>
<evidence type="ECO:0000259" key="4">
    <source>
        <dbReference type="PROSITE" id="PS50893"/>
    </source>
</evidence>
<sequence length="248" mass="27903">MSHLLKIERLKKVVEQGGRPYLFAGVSSTVDERETIALLGASGQGKSTLLRILALLDRQDEGTLLLHSKPSGQWQPREWRMKVCYVSQQAVMLPGSVEDNLRTVSVLHRTAFDKPLARRLMDSLGLAHIHWNKSASGLSGGEKQRLALIRSLLLRPELFLLDEITASLDVHSKHAVEEVLSAWSRNEGAAMIWVTHDLEQARNQSGRVWFMGEGTLLEDCETERFFKHPSSIEARTFLQWSEAGEQPV</sequence>
<keyword evidence="6" id="KW-1185">Reference proteome</keyword>
<evidence type="ECO:0000313" key="6">
    <source>
        <dbReference type="Proteomes" id="UP000032633"/>
    </source>
</evidence>